<proteinExistence type="predicted"/>
<dbReference type="InterPro" id="IPR013103">
    <property type="entry name" value="RVT_2"/>
</dbReference>
<accession>A0A6L2M3R4</accession>
<dbReference type="PANTHER" id="PTHR11439:SF495">
    <property type="entry name" value="REVERSE TRANSCRIPTASE, RNA-DEPENDENT DNA POLYMERASE-RELATED"/>
    <property type="match status" value="1"/>
</dbReference>
<evidence type="ECO:0000259" key="2">
    <source>
        <dbReference type="Pfam" id="PF07727"/>
    </source>
</evidence>
<gene>
    <name evidence="3" type="ORF">Tci_040624</name>
</gene>
<dbReference type="AlphaFoldDB" id="A0A6L2M3R4"/>
<organism evidence="3">
    <name type="scientific">Tanacetum cinerariifolium</name>
    <name type="common">Dalmatian daisy</name>
    <name type="synonym">Chrysanthemum cinerariifolium</name>
    <dbReference type="NCBI Taxonomy" id="118510"/>
    <lineage>
        <taxon>Eukaryota</taxon>
        <taxon>Viridiplantae</taxon>
        <taxon>Streptophyta</taxon>
        <taxon>Embryophyta</taxon>
        <taxon>Tracheophyta</taxon>
        <taxon>Spermatophyta</taxon>
        <taxon>Magnoliopsida</taxon>
        <taxon>eudicotyledons</taxon>
        <taxon>Gunneridae</taxon>
        <taxon>Pentapetalae</taxon>
        <taxon>asterids</taxon>
        <taxon>campanulids</taxon>
        <taxon>Asterales</taxon>
        <taxon>Asteraceae</taxon>
        <taxon>Asteroideae</taxon>
        <taxon>Anthemideae</taxon>
        <taxon>Anthemidinae</taxon>
        <taxon>Tanacetum</taxon>
    </lineage>
</organism>
<dbReference type="PANTHER" id="PTHR11439">
    <property type="entry name" value="GAG-POL-RELATED RETROTRANSPOSON"/>
    <property type="match status" value="1"/>
</dbReference>
<feature type="compositionally biased region" description="Polar residues" evidence="1">
    <location>
        <begin position="35"/>
        <end position="50"/>
    </location>
</feature>
<protein>
    <submittedName>
        <fullName evidence="3">Putative ribonuclease H-like domain-containing protein</fullName>
    </submittedName>
</protein>
<feature type="domain" description="Reverse transcriptase Ty1/copia-type" evidence="2">
    <location>
        <begin position="153"/>
        <end position="316"/>
    </location>
</feature>
<evidence type="ECO:0000256" key="1">
    <source>
        <dbReference type="SAM" id="MobiDB-lite"/>
    </source>
</evidence>
<feature type="region of interest" description="Disordered" evidence="1">
    <location>
        <begin position="1"/>
        <end position="50"/>
    </location>
</feature>
<dbReference type="InterPro" id="IPR043502">
    <property type="entry name" value="DNA/RNA_pol_sf"/>
</dbReference>
<dbReference type="Pfam" id="PF07727">
    <property type="entry name" value="RVT_2"/>
    <property type="match status" value="1"/>
</dbReference>
<comment type="caution">
    <text evidence="3">The sequence shown here is derived from an EMBL/GenBank/DDBJ whole genome shotgun (WGS) entry which is preliminary data.</text>
</comment>
<feature type="compositionally biased region" description="Basic and acidic residues" evidence="1">
    <location>
        <begin position="22"/>
        <end position="34"/>
    </location>
</feature>
<dbReference type="SUPFAM" id="SSF56672">
    <property type="entry name" value="DNA/RNA polymerases"/>
    <property type="match status" value="1"/>
</dbReference>
<sequence length="773" mass="86746">MITSNEAAKKDDAIPDNNAPQKEQEVHRDKEVPESSRNSNPTASTKVFTNDSFELASGSTVETEVPTVSTLVPTGSLSVPLVTSSVPRIISKGGSSYLEPLSLGNAMLFKNRLEDFFRDTSDVVSLNDVEADLSNMETAIQVSPTLTLRIHKDHPQIYQMDVKSAFLYETINEEVYVMQPPGFQDPVLPHRVYKVEKAMYGLHQAPRAWYVTLSKYLFDNGFQRGTIDQTLFIRKYKGEFLLVQVYVDDIIFGSSNLKLCREFEALMHDKFQMSAMGELNFFLGLQVLPKKDVIFLLQDKYVGDILKKFGYTDIRSGKTLIDRENPWGKDGTGKYVELHMYRSMIGSLVYLTASIPNIMSAVCACARNQVTPKKCHLHAVKKIFSDYGGANQDRKSTTGGCQFLGRRVETTDGETTILSKINGRQRTVSESSIRRHFKLNDEEGDARYREAFPTVTRLDTGQDRENIAKTSAIPMKHHQGLLLLVVVREEDASDTRDMDQIEDLLVRDTMKDSDKSADKGSDSIDEMANVLGTLRASIILASGCLRSVFTTASLSVATTSTVVSLAVSTTSGSFSTAAISTTASVATPTIRPSKEKVLEQTSAQLARDLEAKFAQEDQFIGEQAERDSEIARIHAERELEMMITELDRSNEIVAKPGIQLGKESFKKLKTIKASGTEPTQEQQSEKPKELSKEELKKIMKLVPVKDLYIEALQVKYPIIDWEIYSKGQRKEDLDRLWSFVKEACSSTRVTDEKEKKLWVELKRLYEPDSKDPL</sequence>
<dbReference type="EMBL" id="BKCJ010005789">
    <property type="protein sequence ID" value="GEU68646.1"/>
    <property type="molecule type" value="Genomic_DNA"/>
</dbReference>
<evidence type="ECO:0000313" key="3">
    <source>
        <dbReference type="EMBL" id="GEU68646.1"/>
    </source>
</evidence>
<reference evidence="3" key="1">
    <citation type="journal article" date="2019" name="Sci. Rep.">
        <title>Draft genome of Tanacetum cinerariifolium, the natural source of mosquito coil.</title>
        <authorList>
            <person name="Yamashiro T."/>
            <person name="Shiraishi A."/>
            <person name="Satake H."/>
            <person name="Nakayama K."/>
        </authorList>
    </citation>
    <scope>NUCLEOTIDE SEQUENCE</scope>
</reference>
<name>A0A6L2M3R4_TANCI</name>